<dbReference type="SUPFAM" id="SSF88946">
    <property type="entry name" value="Sigma2 domain of RNA polymerase sigma factors"/>
    <property type="match status" value="1"/>
</dbReference>
<name>A0A7X3ME11_9FIRM</name>
<dbReference type="GO" id="GO:0016987">
    <property type="term" value="F:sigma factor activity"/>
    <property type="evidence" value="ECO:0007669"/>
    <property type="project" value="UniProtKB-KW"/>
</dbReference>
<keyword evidence="2" id="KW-0805">Transcription regulation</keyword>
<evidence type="ECO:0000256" key="2">
    <source>
        <dbReference type="ARBA" id="ARBA00023015"/>
    </source>
</evidence>
<dbReference type="Gene3D" id="1.10.1740.10">
    <property type="match status" value="1"/>
</dbReference>
<keyword evidence="4" id="KW-0238">DNA-binding</keyword>
<evidence type="ECO:0000256" key="3">
    <source>
        <dbReference type="ARBA" id="ARBA00023082"/>
    </source>
</evidence>
<dbReference type="RefSeq" id="WP_159749967.1">
    <property type="nucleotide sequence ID" value="NZ_WUQX01000001.1"/>
</dbReference>
<feature type="domain" description="RNA polymerase sigma factor 70 region 4 type 2" evidence="7">
    <location>
        <begin position="104"/>
        <end position="155"/>
    </location>
</feature>
<reference evidence="8 9" key="1">
    <citation type="submission" date="2019-12" db="EMBL/GenBank/DDBJ databases">
        <title>Sporaefaciens musculi gen. nov., sp. nov., a novel bacterium isolated from the caecum of an obese mouse.</title>
        <authorList>
            <person name="Rasmussen T.S."/>
            <person name="Streidl T."/>
            <person name="Hitch T.C.A."/>
            <person name="Wortmann E."/>
            <person name="Deptula P."/>
            <person name="Hansen M."/>
            <person name="Nielsen D.S."/>
            <person name="Clavel T."/>
            <person name="Vogensen F.K."/>
        </authorList>
    </citation>
    <scope>NUCLEOTIDE SEQUENCE [LARGE SCALE GENOMIC DNA]</scope>
    <source>
        <strain evidence="8 9">WCA-9-b2</strain>
    </source>
</reference>
<keyword evidence="3" id="KW-0731">Sigma factor</keyword>
<evidence type="ECO:0000313" key="9">
    <source>
        <dbReference type="Proteomes" id="UP000460412"/>
    </source>
</evidence>
<comment type="similarity">
    <text evidence="1">Belongs to the sigma-70 factor family. ECF subfamily.</text>
</comment>
<sequence length="165" mass="19240">MDKEKIDEIYRENAAMIYKYLCGLTQDSGLAEELTQETFFQAIKGIDKFRGDCKISVWLCGIAKKLWYKELEKGSRHKTAPLDDTIPSTENVESKSLNNLEKVEIFRLMHNLDDVTREVMYLRLAGELQFSEIAAILGKTENWARVTYYRGKQKIMKGMKEWNEN</sequence>
<dbReference type="NCBIfam" id="TIGR02937">
    <property type="entry name" value="sigma70-ECF"/>
    <property type="match status" value="1"/>
</dbReference>
<dbReference type="InterPro" id="IPR039425">
    <property type="entry name" value="RNA_pol_sigma-70-like"/>
</dbReference>
<evidence type="ECO:0000313" key="8">
    <source>
        <dbReference type="EMBL" id="MXP74616.1"/>
    </source>
</evidence>
<organism evidence="8 9">
    <name type="scientific">Sporofaciens musculi</name>
    <dbReference type="NCBI Taxonomy" id="2681861"/>
    <lineage>
        <taxon>Bacteria</taxon>
        <taxon>Bacillati</taxon>
        <taxon>Bacillota</taxon>
        <taxon>Clostridia</taxon>
        <taxon>Lachnospirales</taxon>
        <taxon>Lachnospiraceae</taxon>
        <taxon>Sporofaciens</taxon>
    </lineage>
</organism>
<feature type="domain" description="RNA polymerase sigma-70 region 2" evidence="6">
    <location>
        <begin position="9"/>
        <end position="76"/>
    </location>
</feature>
<evidence type="ECO:0000259" key="7">
    <source>
        <dbReference type="Pfam" id="PF08281"/>
    </source>
</evidence>
<dbReference type="Pfam" id="PF08281">
    <property type="entry name" value="Sigma70_r4_2"/>
    <property type="match status" value="1"/>
</dbReference>
<dbReference type="Proteomes" id="UP000460412">
    <property type="component" value="Unassembled WGS sequence"/>
</dbReference>
<dbReference type="SUPFAM" id="SSF88659">
    <property type="entry name" value="Sigma3 and sigma4 domains of RNA polymerase sigma factors"/>
    <property type="match status" value="1"/>
</dbReference>
<proteinExistence type="inferred from homology"/>
<dbReference type="PANTHER" id="PTHR43133:SF52">
    <property type="entry name" value="ECF RNA POLYMERASE SIGMA FACTOR SIGL"/>
    <property type="match status" value="1"/>
</dbReference>
<dbReference type="AlphaFoldDB" id="A0A7X3ME11"/>
<dbReference type="InterPro" id="IPR036388">
    <property type="entry name" value="WH-like_DNA-bd_sf"/>
</dbReference>
<dbReference type="PANTHER" id="PTHR43133">
    <property type="entry name" value="RNA POLYMERASE ECF-TYPE SIGMA FACTO"/>
    <property type="match status" value="1"/>
</dbReference>
<dbReference type="InterPro" id="IPR013249">
    <property type="entry name" value="RNA_pol_sigma70_r4_t2"/>
</dbReference>
<dbReference type="Gene3D" id="1.10.10.10">
    <property type="entry name" value="Winged helix-like DNA-binding domain superfamily/Winged helix DNA-binding domain"/>
    <property type="match status" value="1"/>
</dbReference>
<dbReference type="InterPro" id="IPR007627">
    <property type="entry name" value="RNA_pol_sigma70_r2"/>
</dbReference>
<evidence type="ECO:0000256" key="1">
    <source>
        <dbReference type="ARBA" id="ARBA00010641"/>
    </source>
</evidence>
<dbReference type="InterPro" id="IPR013324">
    <property type="entry name" value="RNA_pol_sigma_r3/r4-like"/>
</dbReference>
<dbReference type="InterPro" id="IPR014284">
    <property type="entry name" value="RNA_pol_sigma-70_dom"/>
</dbReference>
<dbReference type="EMBL" id="WUQX01000001">
    <property type="protein sequence ID" value="MXP74616.1"/>
    <property type="molecule type" value="Genomic_DNA"/>
</dbReference>
<dbReference type="GO" id="GO:0006352">
    <property type="term" value="P:DNA-templated transcription initiation"/>
    <property type="evidence" value="ECO:0007669"/>
    <property type="project" value="InterPro"/>
</dbReference>
<dbReference type="Pfam" id="PF04542">
    <property type="entry name" value="Sigma70_r2"/>
    <property type="match status" value="1"/>
</dbReference>
<protein>
    <submittedName>
        <fullName evidence="8">Sigma-70 family RNA polymerase sigma factor</fullName>
    </submittedName>
</protein>
<keyword evidence="9" id="KW-1185">Reference proteome</keyword>
<keyword evidence="5" id="KW-0804">Transcription</keyword>
<dbReference type="InterPro" id="IPR013325">
    <property type="entry name" value="RNA_pol_sigma_r2"/>
</dbReference>
<evidence type="ECO:0000256" key="5">
    <source>
        <dbReference type="ARBA" id="ARBA00023163"/>
    </source>
</evidence>
<evidence type="ECO:0000256" key="4">
    <source>
        <dbReference type="ARBA" id="ARBA00023125"/>
    </source>
</evidence>
<dbReference type="GO" id="GO:0003677">
    <property type="term" value="F:DNA binding"/>
    <property type="evidence" value="ECO:0007669"/>
    <property type="project" value="UniProtKB-KW"/>
</dbReference>
<gene>
    <name evidence="8" type="ORF">GN277_04245</name>
</gene>
<accession>A0A7X3ME11</accession>
<comment type="caution">
    <text evidence="8">The sequence shown here is derived from an EMBL/GenBank/DDBJ whole genome shotgun (WGS) entry which is preliminary data.</text>
</comment>
<evidence type="ECO:0000259" key="6">
    <source>
        <dbReference type="Pfam" id="PF04542"/>
    </source>
</evidence>